<keyword evidence="4" id="KW-0805">Transcription regulation</keyword>
<reference evidence="10" key="1">
    <citation type="submission" date="2021-04" db="EMBL/GenBank/DDBJ databases">
        <authorList>
            <consortium name="Molecular Ecology Group"/>
        </authorList>
    </citation>
    <scope>NUCLEOTIDE SEQUENCE</scope>
</reference>
<keyword evidence="7" id="KW-0539">Nucleus</keyword>
<feature type="compositionally biased region" description="Basic residues" evidence="8">
    <location>
        <begin position="758"/>
        <end position="769"/>
    </location>
</feature>
<dbReference type="PROSITE" id="PS00034">
    <property type="entry name" value="PAIRED_1"/>
    <property type="match status" value="1"/>
</dbReference>
<dbReference type="FunFam" id="1.10.10.10:FF:000003">
    <property type="entry name" value="Paired box protein Pax-6"/>
    <property type="match status" value="1"/>
</dbReference>
<gene>
    <name evidence="10" type="ORF">CUNI_LOCUS4530</name>
</gene>
<evidence type="ECO:0000256" key="5">
    <source>
        <dbReference type="ARBA" id="ARBA00023125"/>
    </source>
</evidence>
<feature type="non-terminal residue" evidence="10">
    <location>
        <position position="1"/>
    </location>
</feature>
<feature type="region of interest" description="Disordered" evidence="8">
    <location>
        <begin position="1"/>
        <end position="83"/>
    </location>
</feature>
<keyword evidence="5" id="KW-0238">DNA-binding</keyword>
<dbReference type="PANTHER" id="PTHR45636:SF52">
    <property type="entry name" value="PAIRED DOMAIN-CONTAINING PROTEIN"/>
    <property type="match status" value="1"/>
</dbReference>
<keyword evidence="3" id="KW-0563">Paired box</keyword>
<protein>
    <recommendedName>
        <fullName evidence="9">Paired DNA-binding domain-containing protein</fullName>
    </recommendedName>
</protein>
<evidence type="ECO:0000313" key="10">
    <source>
        <dbReference type="EMBL" id="CAG5118972.1"/>
    </source>
</evidence>
<dbReference type="OrthoDB" id="6118753at2759"/>
<evidence type="ECO:0000256" key="3">
    <source>
        <dbReference type="ARBA" id="ARBA00022724"/>
    </source>
</evidence>
<keyword evidence="2" id="KW-0217">Developmental protein</keyword>
<comment type="subcellular location">
    <subcellularLocation>
        <location evidence="1">Nucleus</location>
    </subcellularLocation>
</comment>
<dbReference type="Gene3D" id="1.10.10.10">
    <property type="entry name" value="Winged helix-like DNA-binding domain superfamily/Winged helix DNA-binding domain"/>
    <property type="match status" value="2"/>
</dbReference>
<feature type="compositionally biased region" description="Low complexity" evidence="8">
    <location>
        <begin position="12"/>
        <end position="21"/>
    </location>
</feature>
<evidence type="ECO:0000256" key="1">
    <source>
        <dbReference type="ARBA" id="ARBA00004123"/>
    </source>
</evidence>
<feature type="compositionally biased region" description="Basic and acidic residues" evidence="8">
    <location>
        <begin position="789"/>
        <end position="802"/>
    </location>
</feature>
<dbReference type="InterPro" id="IPR043182">
    <property type="entry name" value="PAIRED_DNA-bd_dom"/>
</dbReference>
<evidence type="ECO:0000313" key="11">
    <source>
        <dbReference type="Proteomes" id="UP000678393"/>
    </source>
</evidence>
<organism evidence="10 11">
    <name type="scientific">Candidula unifasciata</name>
    <dbReference type="NCBI Taxonomy" id="100452"/>
    <lineage>
        <taxon>Eukaryota</taxon>
        <taxon>Metazoa</taxon>
        <taxon>Spiralia</taxon>
        <taxon>Lophotrochozoa</taxon>
        <taxon>Mollusca</taxon>
        <taxon>Gastropoda</taxon>
        <taxon>Heterobranchia</taxon>
        <taxon>Euthyneura</taxon>
        <taxon>Panpulmonata</taxon>
        <taxon>Eupulmonata</taxon>
        <taxon>Stylommatophora</taxon>
        <taxon>Helicina</taxon>
        <taxon>Helicoidea</taxon>
        <taxon>Geomitridae</taxon>
        <taxon>Candidula</taxon>
    </lineage>
</organism>
<dbReference type="InterPro" id="IPR001523">
    <property type="entry name" value="Paired_dom"/>
</dbReference>
<feature type="region of interest" description="Disordered" evidence="8">
    <location>
        <begin position="887"/>
        <end position="942"/>
    </location>
</feature>
<dbReference type="InterPro" id="IPR043565">
    <property type="entry name" value="PAX_fam"/>
</dbReference>
<keyword evidence="6" id="KW-0804">Transcription</keyword>
<dbReference type="PANTHER" id="PTHR45636">
    <property type="entry name" value="PAIRED BOX PROTEIN PAX-6-RELATED-RELATED"/>
    <property type="match status" value="1"/>
</dbReference>
<dbReference type="PRINTS" id="PR00027">
    <property type="entry name" value="PAIREDBOX"/>
</dbReference>
<evidence type="ECO:0000256" key="4">
    <source>
        <dbReference type="ARBA" id="ARBA00023015"/>
    </source>
</evidence>
<dbReference type="GO" id="GO:0000981">
    <property type="term" value="F:DNA-binding transcription factor activity, RNA polymerase II-specific"/>
    <property type="evidence" value="ECO:0007669"/>
    <property type="project" value="TreeGrafter"/>
</dbReference>
<evidence type="ECO:0000256" key="7">
    <source>
        <dbReference type="ARBA" id="ARBA00023242"/>
    </source>
</evidence>
<dbReference type="InterPro" id="IPR009057">
    <property type="entry name" value="Homeodomain-like_sf"/>
</dbReference>
<feature type="region of interest" description="Disordered" evidence="8">
    <location>
        <begin position="258"/>
        <end position="325"/>
    </location>
</feature>
<dbReference type="AlphaFoldDB" id="A0A8S3YTQ7"/>
<feature type="region of interest" description="Disordered" evidence="8">
    <location>
        <begin position="535"/>
        <end position="599"/>
    </location>
</feature>
<feature type="compositionally biased region" description="Polar residues" evidence="8">
    <location>
        <begin position="574"/>
        <end position="599"/>
    </location>
</feature>
<comment type="caution">
    <text evidence="10">The sequence shown here is derived from an EMBL/GenBank/DDBJ whole genome shotgun (WGS) entry which is preliminary data.</text>
</comment>
<accession>A0A8S3YTQ7</accession>
<feature type="compositionally biased region" description="Polar residues" evidence="8">
    <location>
        <begin position="301"/>
        <end position="310"/>
    </location>
</feature>
<evidence type="ECO:0000259" key="9">
    <source>
        <dbReference type="PROSITE" id="PS00034"/>
    </source>
</evidence>
<dbReference type="SUPFAM" id="SSF46689">
    <property type="entry name" value="Homeodomain-like"/>
    <property type="match status" value="1"/>
</dbReference>
<feature type="compositionally biased region" description="Polar residues" evidence="8">
    <location>
        <begin position="734"/>
        <end position="748"/>
    </location>
</feature>
<evidence type="ECO:0000256" key="6">
    <source>
        <dbReference type="ARBA" id="ARBA00023163"/>
    </source>
</evidence>
<dbReference type="Proteomes" id="UP000678393">
    <property type="component" value="Unassembled WGS sequence"/>
</dbReference>
<dbReference type="EMBL" id="CAJHNH020000638">
    <property type="protein sequence ID" value="CAG5118972.1"/>
    <property type="molecule type" value="Genomic_DNA"/>
</dbReference>
<dbReference type="SMART" id="SM00351">
    <property type="entry name" value="PAX"/>
    <property type="match status" value="1"/>
</dbReference>
<proteinExistence type="predicted"/>
<keyword evidence="11" id="KW-1185">Reference proteome</keyword>
<dbReference type="GO" id="GO:0005634">
    <property type="term" value="C:nucleus"/>
    <property type="evidence" value="ECO:0007669"/>
    <property type="project" value="UniProtKB-SubCell"/>
</dbReference>
<feature type="region of interest" description="Disordered" evidence="8">
    <location>
        <begin position="733"/>
        <end position="813"/>
    </location>
</feature>
<feature type="compositionally biased region" description="Polar residues" evidence="8">
    <location>
        <begin position="537"/>
        <end position="546"/>
    </location>
</feature>
<dbReference type="InterPro" id="IPR036388">
    <property type="entry name" value="WH-like_DNA-bd_sf"/>
</dbReference>
<name>A0A8S3YTQ7_9EUPU</name>
<feature type="compositionally biased region" description="Basic and acidic residues" evidence="8">
    <location>
        <begin position="906"/>
        <end position="918"/>
    </location>
</feature>
<feature type="compositionally biased region" description="Acidic residues" evidence="8">
    <location>
        <begin position="33"/>
        <end position="52"/>
    </location>
</feature>
<sequence>TAEGKDGENSTGSGAALSSSGGMSGGGGGMGEDGSDDSFDLDDGSYMDDEGSDSAKKDGKTRTRHSGSGRNINQYGREFTNGRPLPDHLRVQILQLALQGIRPCEISRQLQVSHGCVSKILNRYRKTGSINPGQIGGSKPKVTTPDVVSMVRQYKLDNPQMFAWEIRQKLLQDNVCSEKNIPSISSINRIIRDKTLTHRRGYDLVADGDEMDELGLDAEAMQRYIAAIPHVSSDLSSFHAASLSPSADAHNAKLDTQLKPESVDDAPEGAGGVRLEKSSSVEGSPAPSDCQSRMKAPESSHVVTVASSSLVKEERENESVLSGASTPCMTSAGCDGALVHECELVVAVKQETQDSKFPSGNTKCSSEVEDNEVLVLTVGKREIISIDDRGGGVENIASQSSEMDTKRSRTLAVNESQRKHKAENSRPSLNEVISNLSQGAALLSELSASSPLSPSLSSSVLWNKLSKPVMTEGSLQSQDAKLIAGRSKSSPLSVNKTSWFALPGSYYPSNEVAATVSATGGAILSAAQVDQHCPPQLVTSSSNTPAAATLASVPGSGTVHHTPTRRRSRKSTSGVRETSSSPTATNPTRNHPGSKALSSPLASFASTSCPSPVVPPNASLFQLPYAPVLPAVYDYNLPDRGLSAATASILATNPRFAQTHLTATQPFMMGYFPLPPVWGGAGSVAVGAPTATNFSLPTPLDLSSPNKDKLRSETCDKLASERCAAVKDVINKESPGTQASAPSQTGHCSQHIRDVTRKSSRGSHSKTKASIRNLHEKDTANGIKGQVDLNRKDSEKASKDTYQDLSKSPEAVTSKPKYEKNLLLFGDKEIEIMSVGKLRWVARNETDLLRIAQANLKKSNPVCDSATVVLEANSSTENSVCGEFRSASSSSCNTRDRTDCPVSSSVRRDEGDQEEGRQSPKKATKSKVTTVHDPSLSSSPSKCAKLSDSLLSQKNDIIDIKKSNSLPAMNLPNFLIDSVGIDSHSVAHSSPSSSLLTSLAENLPSIIRGSSSALSTNLKHKREELLMDRKSKVLSSSAACTSTDSCLPIETSAMVESSTAKTKYTQDVHCDIESDAMEANSVSGITKEDESLPREYSLLSSMLKSTH</sequence>
<dbReference type="Pfam" id="PF00292">
    <property type="entry name" value="PAX"/>
    <property type="match status" value="1"/>
</dbReference>
<feature type="compositionally biased region" description="Gly residues" evidence="8">
    <location>
        <begin position="22"/>
        <end position="32"/>
    </location>
</feature>
<dbReference type="GO" id="GO:0000978">
    <property type="term" value="F:RNA polymerase II cis-regulatory region sequence-specific DNA binding"/>
    <property type="evidence" value="ECO:0007669"/>
    <property type="project" value="TreeGrafter"/>
</dbReference>
<evidence type="ECO:0000256" key="8">
    <source>
        <dbReference type="SAM" id="MobiDB-lite"/>
    </source>
</evidence>
<evidence type="ECO:0000256" key="2">
    <source>
        <dbReference type="ARBA" id="ARBA00022473"/>
    </source>
</evidence>
<feature type="domain" description="Paired DNA-binding" evidence="9">
    <location>
        <begin position="102"/>
        <end position="118"/>
    </location>
</feature>